<proteinExistence type="predicted"/>
<dbReference type="Gene3D" id="3.40.630.30">
    <property type="match status" value="1"/>
</dbReference>
<accession>A0A8S5PZJ7</accession>
<organism evidence="1">
    <name type="scientific">Myoviridae sp. ctQYc56</name>
    <dbReference type="NCBI Taxonomy" id="2825100"/>
    <lineage>
        <taxon>Viruses</taxon>
        <taxon>Duplodnaviria</taxon>
        <taxon>Heunggongvirae</taxon>
        <taxon>Uroviricota</taxon>
        <taxon>Caudoviricetes</taxon>
    </lineage>
</organism>
<protein>
    <submittedName>
        <fullName evidence="1">Acetyltransferase</fullName>
    </submittedName>
</protein>
<dbReference type="SUPFAM" id="SSF55729">
    <property type="entry name" value="Acyl-CoA N-acyltransferases (Nat)"/>
    <property type="match status" value="1"/>
</dbReference>
<reference evidence="1" key="1">
    <citation type="journal article" date="2021" name="Proc. Natl. Acad. Sci. U.S.A.">
        <title>A Catalog of Tens of Thousands of Viruses from Human Metagenomes Reveals Hidden Associations with Chronic Diseases.</title>
        <authorList>
            <person name="Tisza M.J."/>
            <person name="Buck C.B."/>
        </authorList>
    </citation>
    <scope>NUCLEOTIDE SEQUENCE</scope>
    <source>
        <strain evidence="1">CtQYc56</strain>
    </source>
</reference>
<sequence>MKKIHSTSYLVLDDDADNKIISILSICASSIQLEETKSTSVFPAVELKLFGVDHNYQGKKIAPDNEAKYSELIFNWLISYIKSEICERINVEYLVLFSVPDDKTIGFYNKMGLKKLNDNFNLYNSTFASGCIPMYLKL</sequence>
<dbReference type="InterPro" id="IPR016181">
    <property type="entry name" value="Acyl_CoA_acyltransferase"/>
</dbReference>
<dbReference type="EMBL" id="BK015547">
    <property type="protein sequence ID" value="DAE12322.1"/>
    <property type="molecule type" value="Genomic_DNA"/>
</dbReference>
<evidence type="ECO:0000313" key="1">
    <source>
        <dbReference type="EMBL" id="DAE12322.1"/>
    </source>
</evidence>
<name>A0A8S5PZJ7_9CAUD</name>